<dbReference type="Proteomes" id="UP001589855">
    <property type="component" value="Unassembled WGS sequence"/>
</dbReference>
<keyword evidence="3" id="KW-1185">Reference proteome</keyword>
<comment type="caution">
    <text evidence="2">The sequence shown here is derived from an EMBL/GenBank/DDBJ whole genome shotgun (WGS) entry which is preliminary data.</text>
</comment>
<evidence type="ECO:0000313" key="2">
    <source>
        <dbReference type="EMBL" id="MFC0424361.1"/>
    </source>
</evidence>
<keyword evidence="1" id="KW-0472">Membrane</keyword>
<dbReference type="Pfam" id="PF04854">
    <property type="entry name" value="DUF624"/>
    <property type="match status" value="1"/>
</dbReference>
<keyword evidence="1" id="KW-0812">Transmembrane</keyword>
<evidence type="ECO:0000313" key="3">
    <source>
        <dbReference type="Proteomes" id="UP001589855"/>
    </source>
</evidence>
<name>A0ABV6K4I7_9LACO</name>
<reference evidence="2 3" key="1">
    <citation type="submission" date="2024-09" db="EMBL/GenBank/DDBJ databases">
        <authorList>
            <person name="Sun Q."/>
            <person name="Mori K."/>
        </authorList>
    </citation>
    <scope>NUCLEOTIDE SEQUENCE [LARGE SCALE GENOMIC DNA]</scope>
    <source>
        <strain evidence="2 3">TBRC 4575</strain>
    </source>
</reference>
<feature type="transmembrane region" description="Helical" evidence="1">
    <location>
        <begin position="15"/>
        <end position="41"/>
    </location>
</feature>
<dbReference type="EMBL" id="JBHLUK010000070">
    <property type="protein sequence ID" value="MFC0424361.1"/>
    <property type="molecule type" value="Genomic_DNA"/>
</dbReference>
<keyword evidence="1" id="KW-1133">Transmembrane helix</keyword>
<feature type="transmembrane region" description="Helical" evidence="1">
    <location>
        <begin position="76"/>
        <end position="94"/>
    </location>
</feature>
<dbReference type="RefSeq" id="WP_137645064.1">
    <property type="nucleotide sequence ID" value="NZ_BAABRM010000011.1"/>
</dbReference>
<proteinExistence type="predicted"/>
<feature type="transmembrane region" description="Helical" evidence="1">
    <location>
        <begin position="100"/>
        <end position="126"/>
    </location>
</feature>
<accession>A0ABV6K4I7</accession>
<gene>
    <name evidence="2" type="ORF">ACFFGS_09550</name>
</gene>
<feature type="transmembrane region" description="Helical" evidence="1">
    <location>
        <begin position="173"/>
        <end position="191"/>
    </location>
</feature>
<feature type="transmembrane region" description="Helical" evidence="1">
    <location>
        <begin position="147"/>
        <end position="167"/>
    </location>
</feature>
<sequence length="205" mass="23959">MSIGRAADKIFTRVFIVLIMSVYFWIYTVAGLVIFGIGPAARTVTEMYMDKEWDYRLYSFKDGWHRFKTNFWQINLHAWLFIGAGAILAYNLYLSTQIRGAYWVIFSQFIIVFALLFDFCLAIFTLMLRSHYDVAFKDAIKLAIVQFFNNFMQLLVFVVMTAIMIMISMKWPGMILFMSPGIYMVVADILSKHWYEKIDQMLGAA</sequence>
<organism evidence="2 3">
    <name type="scientific">Lactiplantibacillus plajomi</name>
    <dbReference type="NCBI Taxonomy" id="1457217"/>
    <lineage>
        <taxon>Bacteria</taxon>
        <taxon>Bacillati</taxon>
        <taxon>Bacillota</taxon>
        <taxon>Bacilli</taxon>
        <taxon>Lactobacillales</taxon>
        <taxon>Lactobacillaceae</taxon>
        <taxon>Lactiplantibacillus</taxon>
    </lineage>
</organism>
<dbReference type="InterPro" id="IPR006938">
    <property type="entry name" value="DUF624"/>
</dbReference>
<evidence type="ECO:0000256" key="1">
    <source>
        <dbReference type="SAM" id="Phobius"/>
    </source>
</evidence>
<protein>
    <submittedName>
        <fullName evidence="2">YesL family protein</fullName>
    </submittedName>
</protein>